<dbReference type="Pfam" id="PF01596">
    <property type="entry name" value="Methyltransf_3"/>
    <property type="match status" value="1"/>
</dbReference>
<dbReference type="InterPro" id="IPR029063">
    <property type="entry name" value="SAM-dependent_MTases_sf"/>
</dbReference>
<dbReference type="RefSeq" id="WP_092656980.1">
    <property type="nucleotide sequence ID" value="NZ_LT629732.1"/>
</dbReference>
<dbReference type="PANTHER" id="PTHR43167:SF1">
    <property type="entry name" value="PUTATIVE (AFU_ORTHOLOGUE AFUA_6G01830)-RELATED"/>
    <property type="match status" value="1"/>
</dbReference>
<protein>
    <submittedName>
        <fullName evidence="4">Predicted O-methyltransferase YrrM</fullName>
    </submittedName>
</protein>
<dbReference type="CDD" id="cd02440">
    <property type="entry name" value="AdoMet_MTases"/>
    <property type="match status" value="1"/>
</dbReference>
<dbReference type="GO" id="GO:0032259">
    <property type="term" value="P:methylation"/>
    <property type="evidence" value="ECO:0007669"/>
    <property type="project" value="UniProtKB-KW"/>
</dbReference>
<dbReference type="PANTHER" id="PTHR43167">
    <property type="entry name" value="PUTATIVE (AFU_ORTHOLOGUE AFUA_6G01830)-RELATED"/>
    <property type="match status" value="1"/>
</dbReference>
<keyword evidence="5" id="KW-1185">Reference proteome</keyword>
<dbReference type="OrthoDB" id="9799672at2"/>
<evidence type="ECO:0000256" key="2">
    <source>
        <dbReference type="ARBA" id="ARBA00022679"/>
    </source>
</evidence>
<keyword evidence="1 4" id="KW-0489">Methyltransferase</keyword>
<dbReference type="Gene3D" id="3.40.50.150">
    <property type="entry name" value="Vaccinia Virus protein VP39"/>
    <property type="match status" value="1"/>
</dbReference>
<dbReference type="AlphaFoldDB" id="A0A1H1LCV0"/>
<gene>
    <name evidence="4" type="ORF">SAMN04489717_0238</name>
</gene>
<accession>A0A1H1LCV0</accession>
<keyword evidence="3" id="KW-0949">S-adenosyl-L-methionine</keyword>
<dbReference type="STRING" id="117157.SAMN04489717_0238"/>
<dbReference type="PROSITE" id="PS51682">
    <property type="entry name" value="SAM_OMT_I"/>
    <property type="match status" value="1"/>
</dbReference>
<organism evidence="4 5">
    <name type="scientific">Actinopolymorpha singaporensis</name>
    <dbReference type="NCBI Taxonomy" id="117157"/>
    <lineage>
        <taxon>Bacteria</taxon>
        <taxon>Bacillati</taxon>
        <taxon>Actinomycetota</taxon>
        <taxon>Actinomycetes</taxon>
        <taxon>Propionibacteriales</taxon>
        <taxon>Actinopolymorphaceae</taxon>
        <taxon>Actinopolymorpha</taxon>
    </lineage>
</organism>
<dbReference type="InterPro" id="IPR002935">
    <property type="entry name" value="SAM_O-MeTrfase"/>
</dbReference>
<keyword evidence="2 4" id="KW-0808">Transferase</keyword>
<reference evidence="4 5" key="1">
    <citation type="submission" date="2016-10" db="EMBL/GenBank/DDBJ databases">
        <authorList>
            <person name="de Groot N.N."/>
        </authorList>
    </citation>
    <scope>NUCLEOTIDE SEQUENCE [LARGE SCALE GENOMIC DNA]</scope>
    <source>
        <strain evidence="4 5">DSM 22024</strain>
    </source>
</reference>
<name>A0A1H1LCV0_9ACTN</name>
<dbReference type="EMBL" id="LT629732">
    <property type="protein sequence ID" value="SDR71845.1"/>
    <property type="molecule type" value="Genomic_DNA"/>
</dbReference>
<evidence type="ECO:0000313" key="5">
    <source>
        <dbReference type="Proteomes" id="UP000198983"/>
    </source>
</evidence>
<evidence type="ECO:0000256" key="3">
    <source>
        <dbReference type="ARBA" id="ARBA00022691"/>
    </source>
</evidence>
<dbReference type="GO" id="GO:0008171">
    <property type="term" value="F:O-methyltransferase activity"/>
    <property type="evidence" value="ECO:0007669"/>
    <property type="project" value="InterPro"/>
</dbReference>
<evidence type="ECO:0000313" key="4">
    <source>
        <dbReference type="EMBL" id="SDR71845.1"/>
    </source>
</evidence>
<evidence type="ECO:0000256" key="1">
    <source>
        <dbReference type="ARBA" id="ARBA00022603"/>
    </source>
</evidence>
<dbReference type="SUPFAM" id="SSF53335">
    <property type="entry name" value="S-adenosyl-L-methionine-dependent methyltransferases"/>
    <property type="match status" value="1"/>
</dbReference>
<sequence>MSDTNADTHAGTNAGTDAGTDTRQLLDALYRDGLAHDAAQEDRLLRRRNLEPEAATLLSVVLQSMGATSMAEIGTSNGYSAIWFASALARRNGRLLSVDVDASVQAQARTNLEAAGLAATVELRTADGGAVLAELPDAGLDVLFLDSERPEYPHWWPHPVRVLRPGGLLAVDNVLSHPEEVAEFRALVERSAELESTVVPVGKGLLLATRLGT</sequence>
<dbReference type="Proteomes" id="UP000198983">
    <property type="component" value="Chromosome I"/>
</dbReference>
<proteinExistence type="predicted"/>